<dbReference type="EMBL" id="CAQL01001174">
    <property type="protein sequence ID" value="CCQ59124.1"/>
    <property type="molecule type" value="Genomic_DNA"/>
</dbReference>
<proteinExistence type="predicted"/>
<accession>T2J1R6</accession>
<organism evidence="1 2">
    <name type="scientific">Crocosphaera watsonii WH 0005</name>
    <dbReference type="NCBI Taxonomy" id="423472"/>
    <lineage>
        <taxon>Bacteria</taxon>
        <taxon>Bacillati</taxon>
        <taxon>Cyanobacteriota</taxon>
        <taxon>Cyanophyceae</taxon>
        <taxon>Oscillatoriophycideae</taxon>
        <taxon>Chroococcales</taxon>
        <taxon>Aphanothecaceae</taxon>
        <taxon>Crocosphaera</taxon>
    </lineage>
</organism>
<evidence type="ECO:0000313" key="2">
    <source>
        <dbReference type="Proteomes" id="UP000017981"/>
    </source>
</evidence>
<dbReference type="AlphaFoldDB" id="T2J1R6"/>
<protein>
    <submittedName>
        <fullName evidence="1">Uncharacterized protein</fullName>
    </submittedName>
</protein>
<dbReference type="Proteomes" id="UP000017981">
    <property type="component" value="Unassembled WGS sequence"/>
</dbReference>
<gene>
    <name evidence="1" type="ORF">CWATWH0005_4670</name>
</gene>
<evidence type="ECO:0000313" key="1">
    <source>
        <dbReference type="EMBL" id="CCQ59124.1"/>
    </source>
</evidence>
<reference evidence="1 2" key="2">
    <citation type="submission" date="2013-09" db="EMBL/GenBank/DDBJ databases">
        <title>Whole genome comparison of six Crocosphaera watsonii strains with differing phenotypes.</title>
        <authorList>
            <person name="Bench S.R."/>
            <person name="Heller P."/>
            <person name="Frank I."/>
            <person name="Arciniega M."/>
            <person name="Shilova I.N."/>
            <person name="Zehr J.P."/>
        </authorList>
    </citation>
    <scope>NUCLEOTIDE SEQUENCE [LARGE SCALE GENOMIC DNA]</scope>
    <source>
        <strain evidence="1 2">WH 0005</strain>
    </source>
</reference>
<name>T2J1R6_CROWT</name>
<reference evidence="1 2" key="1">
    <citation type="submission" date="2013-01" db="EMBL/GenBank/DDBJ databases">
        <authorList>
            <person name="Bench S."/>
        </authorList>
    </citation>
    <scope>NUCLEOTIDE SEQUENCE [LARGE SCALE GENOMIC DNA]</scope>
    <source>
        <strain evidence="1 2">WH 0005</strain>
    </source>
</reference>
<sequence length="62" mass="6592">MKSTILMVQSPKIQGINPTRVPKELFGPVRGVHKGNPINTHLIDVITKGVCGISIIMGLGSV</sequence>
<comment type="caution">
    <text evidence="1">The sequence shown here is derived from an EMBL/GenBank/DDBJ whole genome shotgun (WGS) entry which is preliminary data.</text>
</comment>